<organism evidence="3 4">
    <name type="scientific">Hypholoma sublateritium (strain FD-334 SS-4)</name>
    <dbReference type="NCBI Taxonomy" id="945553"/>
    <lineage>
        <taxon>Eukaryota</taxon>
        <taxon>Fungi</taxon>
        <taxon>Dikarya</taxon>
        <taxon>Basidiomycota</taxon>
        <taxon>Agaricomycotina</taxon>
        <taxon>Agaricomycetes</taxon>
        <taxon>Agaricomycetidae</taxon>
        <taxon>Agaricales</taxon>
        <taxon>Agaricineae</taxon>
        <taxon>Strophariaceae</taxon>
        <taxon>Hypholoma</taxon>
    </lineage>
</organism>
<dbReference type="AlphaFoldDB" id="A0A0D2KQJ6"/>
<reference evidence="4" key="1">
    <citation type="submission" date="2014-04" db="EMBL/GenBank/DDBJ databases">
        <title>Evolutionary Origins and Diversification of the Mycorrhizal Mutualists.</title>
        <authorList>
            <consortium name="DOE Joint Genome Institute"/>
            <consortium name="Mycorrhizal Genomics Consortium"/>
            <person name="Kohler A."/>
            <person name="Kuo A."/>
            <person name="Nagy L.G."/>
            <person name="Floudas D."/>
            <person name="Copeland A."/>
            <person name="Barry K.W."/>
            <person name="Cichocki N."/>
            <person name="Veneault-Fourrey C."/>
            <person name="LaButti K."/>
            <person name="Lindquist E.A."/>
            <person name="Lipzen A."/>
            <person name="Lundell T."/>
            <person name="Morin E."/>
            <person name="Murat C."/>
            <person name="Riley R."/>
            <person name="Ohm R."/>
            <person name="Sun H."/>
            <person name="Tunlid A."/>
            <person name="Henrissat B."/>
            <person name="Grigoriev I.V."/>
            <person name="Hibbett D.S."/>
            <person name="Martin F."/>
        </authorList>
    </citation>
    <scope>NUCLEOTIDE SEQUENCE [LARGE SCALE GENOMIC DNA]</scope>
    <source>
        <strain evidence="4">FD-334 SS-4</strain>
    </source>
</reference>
<proteinExistence type="predicted"/>
<sequence length="139" mass="14614">MQFISLVALTISAIAGQAIASNVAFNVAPLGTREFDFFGGHAYIMTDFDHITSQRAAMAPPSAAIFPPASLARATSTRSKLPSSSRRPSGIAMSACTPAMTSKEASSRGSTRTRRAPASSPRLRSTRATEFSAKCVCGR</sequence>
<feature type="signal peptide" evidence="2">
    <location>
        <begin position="1"/>
        <end position="20"/>
    </location>
</feature>
<evidence type="ECO:0000256" key="1">
    <source>
        <dbReference type="SAM" id="MobiDB-lite"/>
    </source>
</evidence>
<accession>A0A0D2KQJ6</accession>
<gene>
    <name evidence="3" type="ORF">HYPSUDRAFT_1054071</name>
</gene>
<dbReference type="Proteomes" id="UP000054270">
    <property type="component" value="Unassembled WGS sequence"/>
</dbReference>
<name>A0A0D2KQJ6_HYPSF</name>
<feature type="compositionally biased region" description="Low complexity" evidence="1">
    <location>
        <begin position="75"/>
        <end position="89"/>
    </location>
</feature>
<evidence type="ECO:0008006" key="5">
    <source>
        <dbReference type="Google" id="ProtNLM"/>
    </source>
</evidence>
<evidence type="ECO:0000313" key="3">
    <source>
        <dbReference type="EMBL" id="KJA16897.1"/>
    </source>
</evidence>
<feature type="region of interest" description="Disordered" evidence="1">
    <location>
        <begin position="75"/>
        <end position="127"/>
    </location>
</feature>
<keyword evidence="4" id="KW-1185">Reference proteome</keyword>
<evidence type="ECO:0000313" key="4">
    <source>
        <dbReference type="Proteomes" id="UP000054270"/>
    </source>
</evidence>
<protein>
    <recommendedName>
        <fullName evidence="5">Glycoside hydrolase family 43 protein</fullName>
    </recommendedName>
</protein>
<evidence type="ECO:0000256" key="2">
    <source>
        <dbReference type="SAM" id="SignalP"/>
    </source>
</evidence>
<feature type="chain" id="PRO_5002257166" description="Glycoside hydrolase family 43 protein" evidence="2">
    <location>
        <begin position="21"/>
        <end position="139"/>
    </location>
</feature>
<dbReference type="EMBL" id="KN817613">
    <property type="protein sequence ID" value="KJA16897.1"/>
    <property type="molecule type" value="Genomic_DNA"/>
</dbReference>
<feature type="compositionally biased region" description="Low complexity" evidence="1">
    <location>
        <begin position="116"/>
        <end position="127"/>
    </location>
</feature>
<keyword evidence="2" id="KW-0732">Signal</keyword>